<keyword evidence="1" id="KW-0479">Metal-binding</keyword>
<feature type="domain" description="EF-hand" evidence="5">
    <location>
        <begin position="96"/>
        <end position="119"/>
    </location>
</feature>
<keyword evidence="6" id="KW-1185">Reference proteome</keyword>
<dbReference type="AlphaFoldDB" id="A0A6P4AP63"/>
<dbReference type="Proteomes" id="UP001652623">
    <property type="component" value="Chromosome 11"/>
</dbReference>
<feature type="domain" description="EF-hand" evidence="5">
    <location>
        <begin position="196"/>
        <end position="230"/>
    </location>
</feature>
<dbReference type="InterPro" id="IPR039647">
    <property type="entry name" value="EF_hand_pair_protein_CML-like"/>
</dbReference>
<evidence type="ECO:0000259" key="5">
    <source>
        <dbReference type="PROSITE" id="PS50222"/>
    </source>
</evidence>
<keyword evidence="2" id="KW-0677">Repeat</keyword>
<evidence type="ECO:0000313" key="7">
    <source>
        <dbReference type="RefSeq" id="XP_015898101.1"/>
    </source>
</evidence>
<accession>A0A6P4AP63</accession>
<name>A0A6P4AP63_ZIZJJ</name>
<dbReference type="PANTHER" id="PTHR10891">
    <property type="entry name" value="EF-HAND CALCIUM-BINDING DOMAIN CONTAINING PROTEIN"/>
    <property type="match status" value="1"/>
</dbReference>
<evidence type="ECO:0000256" key="3">
    <source>
        <dbReference type="ARBA" id="ARBA00022837"/>
    </source>
</evidence>
<dbReference type="InterPro" id="IPR002048">
    <property type="entry name" value="EF_hand_dom"/>
</dbReference>
<dbReference type="Pfam" id="PF13499">
    <property type="entry name" value="EF-hand_7"/>
    <property type="match status" value="1"/>
</dbReference>
<protein>
    <submittedName>
        <fullName evidence="7 8">Probable calcium-binding protein CML36</fullName>
    </submittedName>
</protein>
<keyword evidence="3" id="KW-0106">Calcium</keyword>
<dbReference type="CDD" id="cd00051">
    <property type="entry name" value="EFh"/>
    <property type="match status" value="1"/>
</dbReference>
<feature type="compositionally biased region" description="Low complexity" evidence="4">
    <location>
        <begin position="34"/>
        <end position="52"/>
    </location>
</feature>
<dbReference type="PROSITE" id="PS50222">
    <property type="entry name" value="EF_HAND_2"/>
    <property type="match status" value="3"/>
</dbReference>
<dbReference type="GO" id="GO:0005509">
    <property type="term" value="F:calcium ion binding"/>
    <property type="evidence" value="ECO:0007669"/>
    <property type="project" value="InterPro"/>
</dbReference>
<evidence type="ECO:0000256" key="2">
    <source>
        <dbReference type="ARBA" id="ARBA00022737"/>
    </source>
</evidence>
<dbReference type="InterPro" id="IPR018247">
    <property type="entry name" value="EF_Hand_1_Ca_BS"/>
</dbReference>
<reference evidence="7" key="1">
    <citation type="submission" date="2022-04" db="UniProtKB">
        <authorList>
            <consortium name="RefSeq"/>
        </authorList>
    </citation>
    <scope>IDENTIFICATION</scope>
    <source>
        <tissue evidence="7 8">In vitro plantlets</tissue>
    </source>
</reference>
<dbReference type="GeneID" id="107433800"/>
<dbReference type="Pfam" id="PF13202">
    <property type="entry name" value="EF-hand_5"/>
    <property type="match status" value="1"/>
</dbReference>
<organism evidence="7">
    <name type="scientific">Ziziphus jujuba</name>
    <name type="common">Chinese jujube</name>
    <name type="synonym">Ziziphus sativa</name>
    <dbReference type="NCBI Taxonomy" id="326968"/>
    <lineage>
        <taxon>Eukaryota</taxon>
        <taxon>Viridiplantae</taxon>
        <taxon>Streptophyta</taxon>
        <taxon>Embryophyta</taxon>
        <taxon>Tracheophyta</taxon>
        <taxon>Spermatophyta</taxon>
        <taxon>Magnoliopsida</taxon>
        <taxon>eudicotyledons</taxon>
        <taxon>Gunneridae</taxon>
        <taxon>Pentapetalae</taxon>
        <taxon>rosids</taxon>
        <taxon>fabids</taxon>
        <taxon>Rosales</taxon>
        <taxon>Rhamnaceae</taxon>
        <taxon>Paliureae</taxon>
        <taxon>Ziziphus</taxon>
    </lineage>
</organism>
<dbReference type="InterPro" id="IPR011992">
    <property type="entry name" value="EF-hand-dom_pair"/>
</dbReference>
<feature type="domain" description="EF-hand" evidence="5">
    <location>
        <begin position="159"/>
        <end position="194"/>
    </location>
</feature>
<dbReference type="RefSeq" id="XP_015898101.1">
    <property type="nucleotide sequence ID" value="XM_016042615.2"/>
</dbReference>
<dbReference type="KEGG" id="zju:107433800"/>
<sequence>MKLIKNITPKNLSPRRIFRSRKDRSSLSNSDPPSFGSATSLSSDSSSTNLKSGKGEGAGGTGTPTSVLPETSGDWSLSEITTNVNFELMQAIKVIIDRDNDGKVSRKELEALLSRLGGQPPSHEEVAMMLSEVEAREDSGCISVEALMSRFESAACEPACHSELRETFDCFDTDHDGKITAEELLNFFTTIGDEQCTLDDCRRMIAGVDKNGDGFVCFEDFSRMMELQRL</sequence>
<dbReference type="SMART" id="SM00054">
    <property type="entry name" value="EFh"/>
    <property type="match status" value="3"/>
</dbReference>
<dbReference type="RefSeq" id="XP_015900646.1">
    <property type="nucleotide sequence ID" value="XM_016045160.2"/>
</dbReference>
<proteinExistence type="predicted"/>
<dbReference type="FunFam" id="1.10.238.10:FF:000001">
    <property type="entry name" value="Calmodulin 1"/>
    <property type="match status" value="1"/>
</dbReference>
<evidence type="ECO:0000256" key="1">
    <source>
        <dbReference type="ARBA" id="ARBA00022723"/>
    </source>
</evidence>
<gene>
    <name evidence="7" type="primary">LOC107431644</name>
    <name evidence="8" type="synonym">LOC107433800</name>
</gene>
<feature type="region of interest" description="Disordered" evidence="4">
    <location>
        <begin position="1"/>
        <end position="74"/>
    </location>
</feature>
<dbReference type="SUPFAM" id="SSF47473">
    <property type="entry name" value="EF-hand"/>
    <property type="match status" value="1"/>
</dbReference>
<evidence type="ECO:0000313" key="6">
    <source>
        <dbReference type="Proteomes" id="UP001652623"/>
    </source>
</evidence>
<dbReference type="Gene3D" id="1.10.238.10">
    <property type="entry name" value="EF-hand"/>
    <property type="match status" value="2"/>
</dbReference>
<evidence type="ECO:0000256" key="4">
    <source>
        <dbReference type="SAM" id="MobiDB-lite"/>
    </source>
</evidence>
<dbReference type="PROSITE" id="PS00018">
    <property type="entry name" value="EF_HAND_1"/>
    <property type="match status" value="3"/>
</dbReference>
<evidence type="ECO:0000313" key="8">
    <source>
        <dbReference type="RefSeq" id="XP_015900646.1"/>
    </source>
</evidence>